<reference evidence="1" key="1">
    <citation type="submission" date="2021-06" db="EMBL/GenBank/DDBJ databases">
        <authorList>
            <person name="Kallberg Y."/>
            <person name="Tangrot J."/>
            <person name="Rosling A."/>
        </authorList>
    </citation>
    <scope>NUCLEOTIDE SEQUENCE</scope>
    <source>
        <strain evidence="1">MA461A</strain>
    </source>
</reference>
<dbReference type="Proteomes" id="UP000789920">
    <property type="component" value="Unassembled WGS sequence"/>
</dbReference>
<protein>
    <submittedName>
        <fullName evidence="1">33969_t:CDS:1</fullName>
    </submittedName>
</protein>
<comment type="caution">
    <text evidence="1">The sequence shown here is derived from an EMBL/GenBank/DDBJ whole genome shotgun (WGS) entry which is preliminary data.</text>
</comment>
<organism evidence="1 2">
    <name type="scientific">Racocetra persica</name>
    <dbReference type="NCBI Taxonomy" id="160502"/>
    <lineage>
        <taxon>Eukaryota</taxon>
        <taxon>Fungi</taxon>
        <taxon>Fungi incertae sedis</taxon>
        <taxon>Mucoromycota</taxon>
        <taxon>Glomeromycotina</taxon>
        <taxon>Glomeromycetes</taxon>
        <taxon>Diversisporales</taxon>
        <taxon>Gigasporaceae</taxon>
        <taxon>Racocetra</taxon>
    </lineage>
</organism>
<accession>A0ACA9S0K7</accession>
<gene>
    <name evidence="1" type="ORF">RPERSI_LOCUS25478</name>
</gene>
<proteinExistence type="predicted"/>
<keyword evidence="2" id="KW-1185">Reference proteome</keyword>
<evidence type="ECO:0000313" key="1">
    <source>
        <dbReference type="EMBL" id="CAG8821004.1"/>
    </source>
</evidence>
<evidence type="ECO:0000313" key="2">
    <source>
        <dbReference type="Proteomes" id="UP000789920"/>
    </source>
</evidence>
<dbReference type="EMBL" id="CAJVQC010084341">
    <property type="protein sequence ID" value="CAG8821004.1"/>
    <property type="molecule type" value="Genomic_DNA"/>
</dbReference>
<feature type="non-terminal residue" evidence="1">
    <location>
        <position position="1"/>
    </location>
</feature>
<name>A0ACA9S0K7_9GLOM</name>
<sequence length="78" mass="8838">NQHQGLDAILEEVHLRKTGFLNPQDNNHTFKSLGGKHLLSEQLKDFSNLACERQIMLINKTFRSSKSNSLPRPIPITA</sequence>